<protein>
    <recommendedName>
        <fullName evidence="3">Lipoprotein</fullName>
    </recommendedName>
</protein>
<keyword evidence="2" id="KW-1185">Reference proteome</keyword>
<dbReference type="STRING" id="343013.SAMN04489707_104113"/>
<organism evidence="1 2">
    <name type="scientific">Paenacidovorax caeni</name>
    <dbReference type="NCBI Taxonomy" id="343013"/>
    <lineage>
        <taxon>Bacteria</taxon>
        <taxon>Pseudomonadati</taxon>
        <taxon>Pseudomonadota</taxon>
        <taxon>Betaproteobacteria</taxon>
        <taxon>Burkholderiales</taxon>
        <taxon>Comamonadaceae</taxon>
        <taxon>Paenacidovorax</taxon>
    </lineage>
</organism>
<gene>
    <name evidence="1" type="ORF">SAMN04489707_104113</name>
</gene>
<reference evidence="1 2" key="1">
    <citation type="submission" date="2016-10" db="EMBL/GenBank/DDBJ databases">
        <authorList>
            <person name="de Groot N.N."/>
        </authorList>
    </citation>
    <scope>NUCLEOTIDE SEQUENCE [LARGE SCALE GENOMIC DNA]</scope>
    <source>
        <strain evidence="1 2">R-24608</strain>
    </source>
</reference>
<dbReference type="AlphaFoldDB" id="A0A1I7K967"/>
<name>A0A1I7K967_9BURK</name>
<evidence type="ECO:0000313" key="2">
    <source>
        <dbReference type="Proteomes" id="UP000183656"/>
    </source>
</evidence>
<sequence length="428" mass="47165">MRWSSQQPFFNDDEHEQIFPMGGAVSMAAVLAGCGGGGDAVNNAFQPGDALTFSVDTGDNGRIERHFVVHGISPAGDLVAHSAPGLLPERFVMLPEATQKSDALDTATLQAFYKQLWQAIQAHRGSGADSAVEIDDFDVDLVSIYRDFQRSGLSLAEYVGFYEPLDQEPFFAQQEMAEEGLLDFLAHTGWSAGDWLQALQTRQWDWPRFLQLMAQRGHNFSDLQALQAAWKEAGIGDFVARYTGSPLLKAASNFNFQTINKSGTIIKGGEFKDGFSPAIHWEDPGNGAFKSASARCMNHAEVFGRAKVSAAEIYYETHWSSSRSEQNPGLRIISLSFRAPSYPLSAVRSTAPLNPFSFMMAHSVQVRTELVNPENVGSVNAPNIRFQVLAKYSVSKFFNSRHLVTQTTFETGKDTGKEYCTTKTLTTQ</sequence>
<proteinExistence type="predicted"/>
<evidence type="ECO:0000313" key="1">
    <source>
        <dbReference type="EMBL" id="SFU93940.1"/>
    </source>
</evidence>
<accession>A0A1I7K967</accession>
<dbReference type="Proteomes" id="UP000183656">
    <property type="component" value="Unassembled WGS sequence"/>
</dbReference>
<dbReference type="PROSITE" id="PS51257">
    <property type="entry name" value="PROKAR_LIPOPROTEIN"/>
    <property type="match status" value="1"/>
</dbReference>
<evidence type="ECO:0008006" key="3">
    <source>
        <dbReference type="Google" id="ProtNLM"/>
    </source>
</evidence>
<dbReference type="EMBL" id="FPBX01000041">
    <property type="protein sequence ID" value="SFU93940.1"/>
    <property type="molecule type" value="Genomic_DNA"/>
</dbReference>